<name>A0A1M5DD05_9FLAO</name>
<dbReference type="Proteomes" id="UP000184108">
    <property type="component" value="Unassembled WGS sequence"/>
</dbReference>
<dbReference type="InterPro" id="IPR005901">
    <property type="entry name" value="GLPGLI"/>
</dbReference>
<accession>A0A1M5DD05</accession>
<protein>
    <submittedName>
        <fullName evidence="1">GLPGLI family protein</fullName>
    </submittedName>
</protein>
<dbReference type="NCBIfam" id="TIGR01200">
    <property type="entry name" value="GLPGLI"/>
    <property type="match status" value="1"/>
</dbReference>
<dbReference type="EMBL" id="FQVE01000003">
    <property type="protein sequence ID" value="SHF64933.1"/>
    <property type="molecule type" value="Genomic_DNA"/>
</dbReference>
<dbReference type="AlphaFoldDB" id="A0A1M5DD05"/>
<gene>
    <name evidence="1" type="ORF">SAMN02787073_2563</name>
</gene>
<dbReference type="RefSeq" id="WP_073173957.1">
    <property type="nucleotide sequence ID" value="NZ_FQVE01000003.1"/>
</dbReference>
<reference evidence="2" key="1">
    <citation type="submission" date="2016-11" db="EMBL/GenBank/DDBJ databases">
        <authorList>
            <person name="Varghese N."/>
            <person name="Submissions S."/>
        </authorList>
    </citation>
    <scope>NUCLEOTIDE SEQUENCE [LARGE SCALE GENOMIC DNA]</scope>
    <source>
        <strain evidence="2">YR203</strain>
    </source>
</reference>
<evidence type="ECO:0000313" key="2">
    <source>
        <dbReference type="Proteomes" id="UP000184108"/>
    </source>
</evidence>
<sequence length="275" mass="32744">MKKILFLLALYAGSFYQSQTNRFIYELQYRKDISDEYRKNLMNLDISPKSVKFYDKTFADYDSINKSANRPVSRYSTKTDQVIERAPNSFNNKWYRDFHDYFVVNTHDEMKWTLLQETQEYNGYKLQKATTDFGGRTWNAWFSNDVNIKEGPYKFRGLPGLIFILEDTDKNFIYKLVSNKKLNTEVETKDFIETHYGKSAIPISNEKFNKYVQDFYENPARIFSESLKNGQKTTFKNESVESVEELNKKKEMLQNGIKSRYIYIEKDKEPSFKTK</sequence>
<proteinExistence type="predicted"/>
<organism evidence="1 2">
    <name type="scientific">Chryseobacterium vrystaatense</name>
    <dbReference type="NCBI Taxonomy" id="307480"/>
    <lineage>
        <taxon>Bacteria</taxon>
        <taxon>Pseudomonadati</taxon>
        <taxon>Bacteroidota</taxon>
        <taxon>Flavobacteriia</taxon>
        <taxon>Flavobacteriales</taxon>
        <taxon>Weeksellaceae</taxon>
        <taxon>Chryseobacterium group</taxon>
        <taxon>Chryseobacterium</taxon>
    </lineage>
</organism>
<evidence type="ECO:0000313" key="1">
    <source>
        <dbReference type="EMBL" id="SHF64933.1"/>
    </source>
</evidence>
<dbReference type="Pfam" id="PF09697">
    <property type="entry name" value="Porph_ging"/>
    <property type="match status" value="1"/>
</dbReference>